<sequence>MHVETSSIERIRFSVNTVIIRGIQRRIAANFMAIHQTSKEEKRGRVLECMQTVCCQKGNEEGPELSTKLAVAVCLRIVDKFSPRVIPVVFLGYSSSQKGYILYDLNSKSVFVNRNIIFQEDIFPFKHMLSPGSTIFLVLDLLSPISADPKLSATDSSPGVDVPPYEACVTSEGEPSLSPIATSHHTPYYSTSPTNPPSGIPDKVAPVDTHAEAHLDFTEDVDAAEPIEAVNSLSVLPAQVLSAYSACSEPQSFNEAATNPYWVEAIKLEIAALEENKILSIVNMPPRKTPIGCKWIFKIKYKASGKVERYKARLIAKGYNQKTILD</sequence>
<organism evidence="1 2">
    <name type="scientific">Nicotiana tabacum</name>
    <name type="common">Common tobacco</name>
    <dbReference type="NCBI Taxonomy" id="4097"/>
    <lineage>
        <taxon>Eukaryota</taxon>
        <taxon>Viridiplantae</taxon>
        <taxon>Streptophyta</taxon>
        <taxon>Embryophyta</taxon>
        <taxon>Tracheophyta</taxon>
        <taxon>Spermatophyta</taxon>
        <taxon>Magnoliopsida</taxon>
        <taxon>eudicotyledons</taxon>
        <taxon>Gunneridae</taxon>
        <taxon>Pentapetalae</taxon>
        <taxon>asterids</taxon>
        <taxon>lamiids</taxon>
        <taxon>Solanales</taxon>
        <taxon>Solanaceae</taxon>
        <taxon>Nicotianoideae</taxon>
        <taxon>Nicotianeae</taxon>
        <taxon>Nicotiana</taxon>
    </lineage>
</organism>
<keyword evidence="1" id="KW-1185">Reference proteome</keyword>
<name>A0AC58RPN3_TOBAC</name>
<gene>
    <name evidence="2" type="primary">LOC142162253</name>
</gene>
<accession>A0AC58RPN3</accession>
<reference evidence="1" key="1">
    <citation type="journal article" date="2014" name="Nat. Commun.">
        <title>The tobacco genome sequence and its comparison with those of tomato and potato.</title>
        <authorList>
            <person name="Sierro N."/>
            <person name="Battey J.N."/>
            <person name="Ouadi S."/>
            <person name="Bakaher N."/>
            <person name="Bovet L."/>
            <person name="Willig A."/>
            <person name="Goepfert S."/>
            <person name="Peitsch M.C."/>
            <person name="Ivanov N.V."/>
        </authorList>
    </citation>
    <scope>NUCLEOTIDE SEQUENCE [LARGE SCALE GENOMIC DNA]</scope>
</reference>
<dbReference type="RefSeq" id="XP_075074685.1">
    <property type="nucleotide sequence ID" value="XM_075218584.1"/>
</dbReference>
<dbReference type="Proteomes" id="UP000790787">
    <property type="component" value="Chromosome 7"/>
</dbReference>
<proteinExistence type="predicted"/>
<evidence type="ECO:0000313" key="1">
    <source>
        <dbReference type="Proteomes" id="UP000790787"/>
    </source>
</evidence>
<reference evidence="2" key="2">
    <citation type="submission" date="2025-08" db="UniProtKB">
        <authorList>
            <consortium name="RefSeq"/>
        </authorList>
    </citation>
    <scope>IDENTIFICATION</scope>
    <source>
        <tissue evidence="2">Leaf</tissue>
    </source>
</reference>
<protein>
    <submittedName>
        <fullName evidence="2">Uncharacterized protein LOC142162253</fullName>
    </submittedName>
</protein>
<evidence type="ECO:0000313" key="2">
    <source>
        <dbReference type="RefSeq" id="XP_075074685.1"/>
    </source>
</evidence>